<sequence>MFVHFTACETLQLCHTSMQVMGYMTVH</sequence>
<protein>
    <submittedName>
        <fullName evidence="1">Uncharacterized protein</fullName>
    </submittedName>
</protein>
<evidence type="ECO:0000313" key="1">
    <source>
        <dbReference type="EMBL" id="JAH05371.1"/>
    </source>
</evidence>
<name>A0A0E9PL69_ANGAN</name>
<dbReference type="EMBL" id="GBXM01103206">
    <property type="protein sequence ID" value="JAH05371.1"/>
    <property type="molecule type" value="Transcribed_RNA"/>
</dbReference>
<accession>A0A0E9PL69</accession>
<proteinExistence type="predicted"/>
<organism evidence="1">
    <name type="scientific">Anguilla anguilla</name>
    <name type="common">European freshwater eel</name>
    <name type="synonym">Muraena anguilla</name>
    <dbReference type="NCBI Taxonomy" id="7936"/>
    <lineage>
        <taxon>Eukaryota</taxon>
        <taxon>Metazoa</taxon>
        <taxon>Chordata</taxon>
        <taxon>Craniata</taxon>
        <taxon>Vertebrata</taxon>
        <taxon>Euteleostomi</taxon>
        <taxon>Actinopterygii</taxon>
        <taxon>Neopterygii</taxon>
        <taxon>Teleostei</taxon>
        <taxon>Anguilliformes</taxon>
        <taxon>Anguillidae</taxon>
        <taxon>Anguilla</taxon>
    </lineage>
</organism>
<reference evidence="1" key="1">
    <citation type="submission" date="2014-11" db="EMBL/GenBank/DDBJ databases">
        <authorList>
            <person name="Amaro Gonzalez C."/>
        </authorList>
    </citation>
    <scope>NUCLEOTIDE SEQUENCE</scope>
</reference>
<reference evidence="1" key="2">
    <citation type="journal article" date="2015" name="Fish Shellfish Immunol.">
        <title>Early steps in the European eel (Anguilla anguilla)-Vibrio vulnificus interaction in the gills: Role of the RtxA13 toxin.</title>
        <authorList>
            <person name="Callol A."/>
            <person name="Pajuelo D."/>
            <person name="Ebbesson L."/>
            <person name="Teles M."/>
            <person name="MacKenzie S."/>
            <person name="Amaro C."/>
        </authorList>
    </citation>
    <scope>NUCLEOTIDE SEQUENCE</scope>
</reference>
<dbReference type="AlphaFoldDB" id="A0A0E9PL69"/>